<dbReference type="Pfam" id="PF02141">
    <property type="entry name" value="DENN"/>
    <property type="match status" value="1"/>
</dbReference>
<feature type="compositionally biased region" description="Low complexity" evidence="1">
    <location>
        <begin position="734"/>
        <end position="743"/>
    </location>
</feature>
<evidence type="ECO:0000313" key="4">
    <source>
        <dbReference type="Proteomes" id="UP001281761"/>
    </source>
</evidence>
<dbReference type="InterPro" id="IPR043153">
    <property type="entry name" value="DENN_C"/>
</dbReference>
<dbReference type="PANTHER" id="PTHR15288">
    <property type="entry name" value="DENN DOMAIN-CONTAINING PROTEIN 2"/>
    <property type="match status" value="1"/>
</dbReference>
<feature type="region of interest" description="Disordered" evidence="1">
    <location>
        <begin position="641"/>
        <end position="743"/>
    </location>
</feature>
<evidence type="ECO:0000259" key="2">
    <source>
        <dbReference type="PROSITE" id="PS50211"/>
    </source>
</evidence>
<dbReference type="Gene3D" id="3.40.50.11500">
    <property type="match status" value="1"/>
</dbReference>
<dbReference type="Proteomes" id="UP001281761">
    <property type="component" value="Unassembled WGS sequence"/>
</dbReference>
<comment type="caution">
    <text evidence="3">The sequence shown here is derived from an EMBL/GenBank/DDBJ whole genome shotgun (WGS) entry which is preliminary data.</text>
</comment>
<protein>
    <submittedName>
        <fullName evidence="3">DENN (AEX-3) domain containing protein</fullName>
    </submittedName>
</protein>
<feature type="region of interest" description="Disordered" evidence="1">
    <location>
        <begin position="189"/>
        <end position="245"/>
    </location>
</feature>
<dbReference type="InterPro" id="IPR037516">
    <property type="entry name" value="Tripartite_DENN"/>
</dbReference>
<sequence>MKTQQSTFTNQHFPLPCLLDFRVSLGQLQTERNRRKRIDISTQTADADSLLDLTDQGSLISTVNSQTITIQMTFPFRLTHPGRPTLLPFHVPLACLFTHLSLFDLVSLYLILLLEKPVLFLSDRLDVLSTFQHALVSLLGPLPLSTLFIPVLPTDMLDYIATPVPFIIGMHKSAAFELVKHTHTFSKEGTLSPNPINDDDASAQDHRLVSPRTTATPITESPMPPPPQSWADQNQHQSPSPTPNLTHAHLLSSLPYIVVVDLDSHSLLFPNSADGLDLQRILAISSSQQELNRLLQKDSRRGKTATKNGKVILDSSYIHSPALLLRSRLYVALTHALSESSLVTTTTLSAHVQSIIFWFVAELFHPLVSTCIQTYKQELKKDREEQLPSDTDRSDDQLVNEKKLHLEKQYASFVSSPMSQDSTSPHVVPSKRDTPLQQQNSTFPEQGFDLLKHEPLFLNNKSPHEHEMIRTILSSAIFLQFSEEFSNHFLHKRRDLAKRLKALSLKKREQIEREDKKNRRRLFNAAHKSRTFSWFDFETKRGKEEDQIDHETMKDLLGDWNEQRNALQDDPPSPTPPLVSHQKAVTDPFSSLPARSERRSSVWKEYDTLRKSIRVERVATEPIERERKVIVVEESRNQGDLESFFTTPDAPAAFPPSSSPSNDPFESFFSTQTSPFPDTTTTDLSSFFSHPPQSPPNQNQTIEQSSEAPIKIVVPTTRSKKSSPLTLATSPQRSSFSNKTSSSHTQDWVQTLIASMQSNKGTKGKDSSAPPSLQSQFYKVTSESDLSLNLKLILDLLENEMWHIISHRYDPGDGSEWLLSDDLTAQLAAMHLSIDPQSIIDDVNRQDEDDLDLRSCWNWTMEAAFDSWEHSLETDIVIGESDDIRQERIDKWKSERSKFRRSDNSKQIAEWKKERSSQKWIPRAVSVFIHQMNEVIPTLPDSIMFE</sequence>
<dbReference type="InterPro" id="IPR051942">
    <property type="entry name" value="DENN_domain_containing_2"/>
</dbReference>
<feature type="compositionally biased region" description="Low complexity" evidence="1">
    <location>
        <begin position="659"/>
        <end position="700"/>
    </location>
</feature>
<dbReference type="EMBL" id="JARBJD010000044">
    <property type="protein sequence ID" value="KAK2957705.1"/>
    <property type="molecule type" value="Genomic_DNA"/>
</dbReference>
<name>A0ABQ9Y1T5_9EUKA</name>
<feature type="region of interest" description="Disordered" evidence="1">
    <location>
        <begin position="564"/>
        <end position="597"/>
    </location>
</feature>
<dbReference type="PANTHER" id="PTHR15288:SF0">
    <property type="entry name" value="UDENN DOMAIN-CONTAINING PROTEIN"/>
    <property type="match status" value="1"/>
</dbReference>
<evidence type="ECO:0000313" key="3">
    <source>
        <dbReference type="EMBL" id="KAK2957705.1"/>
    </source>
</evidence>
<reference evidence="3 4" key="1">
    <citation type="journal article" date="2022" name="bioRxiv">
        <title>Genomics of Preaxostyla Flagellates Illuminates Evolutionary Transitions and the Path Towards Mitochondrial Loss.</title>
        <authorList>
            <person name="Novak L.V.F."/>
            <person name="Treitli S.C."/>
            <person name="Pyrih J."/>
            <person name="Halakuc P."/>
            <person name="Pipaliya S.V."/>
            <person name="Vacek V."/>
            <person name="Brzon O."/>
            <person name="Soukal P."/>
            <person name="Eme L."/>
            <person name="Dacks J.B."/>
            <person name="Karnkowska A."/>
            <person name="Elias M."/>
            <person name="Hampl V."/>
        </authorList>
    </citation>
    <scope>NUCLEOTIDE SEQUENCE [LARGE SCALE GENOMIC DNA]</scope>
    <source>
        <strain evidence="3">NAU3</strain>
        <tissue evidence="3">Gut</tissue>
    </source>
</reference>
<dbReference type="SMART" id="SM00799">
    <property type="entry name" value="DENN"/>
    <property type="match status" value="1"/>
</dbReference>
<feature type="compositionally biased region" description="Polar residues" evidence="1">
    <location>
        <begin position="414"/>
        <end position="425"/>
    </location>
</feature>
<feature type="region of interest" description="Disordered" evidence="1">
    <location>
        <begin position="414"/>
        <end position="438"/>
    </location>
</feature>
<dbReference type="InterPro" id="IPR001194">
    <property type="entry name" value="cDENN_dom"/>
</dbReference>
<feature type="domain" description="UDENN" evidence="2">
    <location>
        <begin position="1"/>
        <end position="424"/>
    </location>
</feature>
<feature type="compositionally biased region" description="Polar residues" evidence="1">
    <location>
        <begin position="230"/>
        <end position="245"/>
    </location>
</feature>
<gene>
    <name evidence="3" type="ORF">BLNAU_7360</name>
</gene>
<accession>A0ABQ9Y1T5</accession>
<keyword evidence="4" id="KW-1185">Reference proteome</keyword>
<feature type="compositionally biased region" description="Low complexity" evidence="1">
    <location>
        <begin position="643"/>
        <end position="652"/>
    </location>
</feature>
<feature type="compositionally biased region" description="Polar residues" evidence="1">
    <location>
        <begin position="722"/>
        <end position="733"/>
    </location>
</feature>
<dbReference type="PROSITE" id="PS50211">
    <property type="entry name" value="DENN"/>
    <property type="match status" value="1"/>
</dbReference>
<proteinExistence type="predicted"/>
<organism evidence="3 4">
    <name type="scientific">Blattamonas nauphoetae</name>
    <dbReference type="NCBI Taxonomy" id="2049346"/>
    <lineage>
        <taxon>Eukaryota</taxon>
        <taxon>Metamonada</taxon>
        <taxon>Preaxostyla</taxon>
        <taxon>Oxymonadida</taxon>
        <taxon>Blattamonas</taxon>
    </lineage>
</organism>
<evidence type="ECO:0000256" key="1">
    <source>
        <dbReference type="SAM" id="MobiDB-lite"/>
    </source>
</evidence>